<sequence>MMSNDVPLSWYDFEVCISNLQTLPDDLDTKCLTGSLILIEYSVFEIVPAVLVRLNPSYLSIVGNSIQVLPPELFAIEGLTAPGIGDTMVHELPQNVTQFPSTLTYLYMSSTNISYFWLWIDQLLERTSRIGGYPLICAGGPAYCDELAKIANGSTASFNVHPLSQYSTNLMDPSKAAINGSVWLSVD</sequence>
<proteinExistence type="predicted"/>
<dbReference type="Proteomes" id="UP000198211">
    <property type="component" value="Unassembled WGS sequence"/>
</dbReference>
<dbReference type="OrthoDB" id="121352at2759"/>
<name>A0A225X2M8_9STRA</name>
<dbReference type="STRING" id="4795.A0A225X2M8"/>
<gene>
    <name evidence="1" type="ORF">PHMEG_0001068</name>
</gene>
<dbReference type="AlphaFoldDB" id="A0A225X2M8"/>
<accession>A0A225X2M8</accession>
<keyword evidence="2" id="KW-1185">Reference proteome</keyword>
<evidence type="ECO:0000313" key="1">
    <source>
        <dbReference type="EMBL" id="OWZ23983.1"/>
    </source>
</evidence>
<comment type="caution">
    <text evidence="1">The sequence shown here is derived from an EMBL/GenBank/DDBJ whole genome shotgun (WGS) entry which is preliminary data.</text>
</comment>
<reference evidence="2" key="1">
    <citation type="submission" date="2017-03" db="EMBL/GenBank/DDBJ databases">
        <title>Phytopthora megakarya and P. palmivora, two closely related causual agents of cacao black pod achieved similar genome size and gene model numbers by different mechanisms.</title>
        <authorList>
            <person name="Ali S."/>
            <person name="Shao J."/>
            <person name="Larry D.J."/>
            <person name="Kronmiller B."/>
            <person name="Shen D."/>
            <person name="Strem M.D."/>
            <person name="Melnick R.L."/>
            <person name="Guiltinan M.J."/>
            <person name="Tyler B.M."/>
            <person name="Meinhardt L.W."/>
            <person name="Bailey B.A."/>
        </authorList>
    </citation>
    <scope>NUCLEOTIDE SEQUENCE [LARGE SCALE GENOMIC DNA]</scope>
    <source>
        <strain evidence="2">zdho120</strain>
    </source>
</reference>
<dbReference type="EMBL" id="NBNE01000034">
    <property type="protein sequence ID" value="OWZ23983.1"/>
    <property type="molecule type" value="Genomic_DNA"/>
</dbReference>
<evidence type="ECO:0000313" key="2">
    <source>
        <dbReference type="Proteomes" id="UP000198211"/>
    </source>
</evidence>
<organism evidence="1 2">
    <name type="scientific">Phytophthora megakarya</name>
    <dbReference type="NCBI Taxonomy" id="4795"/>
    <lineage>
        <taxon>Eukaryota</taxon>
        <taxon>Sar</taxon>
        <taxon>Stramenopiles</taxon>
        <taxon>Oomycota</taxon>
        <taxon>Peronosporomycetes</taxon>
        <taxon>Peronosporales</taxon>
        <taxon>Peronosporaceae</taxon>
        <taxon>Phytophthora</taxon>
    </lineage>
</organism>
<protein>
    <submittedName>
        <fullName evidence="1">Uncharacterized protein</fullName>
    </submittedName>
</protein>